<keyword evidence="3 9" id="KW-0963">Cytoplasm</keyword>
<evidence type="ECO:0000256" key="2">
    <source>
        <dbReference type="ARBA" id="ARBA00010752"/>
    </source>
</evidence>
<evidence type="ECO:0000313" key="13">
    <source>
        <dbReference type="EMBL" id="KAB3519177.1"/>
    </source>
</evidence>
<dbReference type="SMART" id="SM00480">
    <property type="entry name" value="POL3Bc"/>
    <property type="match status" value="1"/>
</dbReference>
<keyword evidence="5 9" id="KW-0548">Nucleotidyltransferase</keyword>
<keyword evidence="4 9" id="KW-0808">Transferase</keyword>
<keyword evidence="6 9" id="KW-0235">DNA replication</keyword>
<evidence type="ECO:0000313" key="14">
    <source>
        <dbReference type="Proteomes" id="UP000436181"/>
    </source>
</evidence>
<evidence type="ECO:0000256" key="7">
    <source>
        <dbReference type="ARBA" id="ARBA00022932"/>
    </source>
</evidence>
<dbReference type="InterPro" id="IPR022634">
    <property type="entry name" value="DNA_polIII_beta_N"/>
</dbReference>
<dbReference type="Proteomes" id="UP000436181">
    <property type="component" value="Unassembled WGS sequence"/>
</dbReference>
<accession>A0ABQ6VC11</accession>
<evidence type="ECO:0000259" key="11">
    <source>
        <dbReference type="Pfam" id="PF02767"/>
    </source>
</evidence>
<sequence>MEPNDVKFIVPKDDLASALSWIARSLPAKPTQPVLKGIFIEASDEGLELSGFDRETSNKIRINAQVDVPGRILVAGKLAADIVGSLPDKPITMEYNSTKVLVTSGNSRFELPAMTIEDYPVLPEIPRVTGTIDPHLFSEVVGQVAIAAGKDDTLPMLTGVHLEIDGEQVVAAATDRYRLALRTFTWNPADASAQAELLIPAKTLSDAARSLDPHYTDPIEIAAGSGEDIGQDGLLGISTDTRRTTTRLLDAKFPQVRPLLPTTHKSIATVESGPLLEAIRRVALMSDRNSQIKMDFDADKVVLSAGGGEVGTATETLPCAFAGEPLSIAFNPTYLRDGLSVMSTPRVFFGFTLPSRPAIMVPEPAELPQADEEGNFATPDTDFTFLLMPVRLPG</sequence>
<dbReference type="InterPro" id="IPR001001">
    <property type="entry name" value="DNA_polIII_beta"/>
</dbReference>
<keyword evidence="8" id="KW-0238">DNA-binding</keyword>
<comment type="similarity">
    <text evidence="2 9">Belongs to the beta sliding clamp family.</text>
</comment>
<keyword evidence="14" id="KW-1185">Reference proteome</keyword>
<comment type="subunit">
    <text evidence="9">Forms a ring-shaped head-to-tail homodimer around DNA.</text>
</comment>
<reference evidence="13 14" key="1">
    <citation type="submission" date="2019-10" db="EMBL/GenBank/DDBJ databases">
        <title>Corynebacterium sp novel species isolated from the respiratory tract of Marmot.</title>
        <authorList>
            <person name="Zhang G."/>
        </authorList>
    </citation>
    <scope>NUCLEOTIDE SEQUENCE [LARGE SCALE GENOMIC DNA]</scope>
    <source>
        <strain evidence="13 14">336</strain>
    </source>
</reference>
<keyword evidence="7 9" id="KW-0239">DNA-directed DNA polymerase</keyword>
<proteinExistence type="inferred from homology"/>
<evidence type="ECO:0000256" key="3">
    <source>
        <dbReference type="ARBA" id="ARBA00022490"/>
    </source>
</evidence>
<dbReference type="Pfam" id="PF00712">
    <property type="entry name" value="DNA_pol3_beta"/>
    <property type="match status" value="1"/>
</dbReference>
<comment type="caution">
    <text evidence="13">The sequence shown here is derived from an EMBL/GenBank/DDBJ whole genome shotgun (WGS) entry which is preliminary data.</text>
</comment>
<organism evidence="13 14">
    <name type="scientific">Corynebacterium zhongnanshanii</name>
    <dbReference type="NCBI Taxonomy" id="2768834"/>
    <lineage>
        <taxon>Bacteria</taxon>
        <taxon>Bacillati</taxon>
        <taxon>Actinomycetota</taxon>
        <taxon>Actinomycetes</taxon>
        <taxon>Mycobacteriales</taxon>
        <taxon>Corynebacteriaceae</taxon>
        <taxon>Corynebacterium</taxon>
    </lineage>
</organism>
<dbReference type="PIRSF" id="PIRSF000804">
    <property type="entry name" value="DNA_pol_III_b"/>
    <property type="match status" value="1"/>
</dbReference>
<gene>
    <name evidence="13" type="ORF">F8377_09265</name>
</gene>
<dbReference type="Gene3D" id="3.10.150.10">
    <property type="entry name" value="DNA Polymerase III, subunit A, domain 2"/>
    <property type="match status" value="3"/>
</dbReference>
<feature type="domain" description="DNA polymerase III beta sliding clamp central" evidence="11">
    <location>
        <begin position="132"/>
        <end position="255"/>
    </location>
</feature>
<dbReference type="Pfam" id="PF02767">
    <property type="entry name" value="DNA_pol3_beta_2"/>
    <property type="match status" value="1"/>
</dbReference>
<evidence type="ECO:0000259" key="12">
    <source>
        <dbReference type="Pfam" id="PF02768"/>
    </source>
</evidence>
<dbReference type="InterPro" id="IPR022637">
    <property type="entry name" value="DNA_polIII_beta_cen"/>
</dbReference>
<dbReference type="PANTHER" id="PTHR30478">
    <property type="entry name" value="DNA POLYMERASE III SUBUNIT BETA"/>
    <property type="match status" value="1"/>
</dbReference>
<dbReference type="InterPro" id="IPR022635">
    <property type="entry name" value="DNA_polIII_beta_C"/>
</dbReference>
<evidence type="ECO:0000256" key="1">
    <source>
        <dbReference type="ARBA" id="ARBA00004496"/>
    </source>
</evidence>
<evidence type="ECO:0000256" key="6">
    <source>
        <dbReference type="ARBA" id="ARBA00022705"/>
    </source>
</evidence>
<dbReference type="PANTHER" id="PTHR30478:SF0">
    <property type="entry name" value="BETA SLIDING CLAMP"/>
    <property type="match status" value="1"/>
</dbReference>
<dbReference type="RefSeq" id="WP_151844826.1">
    <property type="nucleotide sequence ID" value="NZ_WBZJ01000004.1"/>
</dbReference>
<protein>
    <recommendedName>
        <fullName evidence="9">Beta sliding clamp</fullName>
    </recommendedName>
</protein>
<comment type="subcellular location">
    <subcellularLocation>
        <location evidence="1 9">Cytoplasm</location>
    </subcellularLocation>
</comment>
<evidence type="ECO:0000256" key="5">
    <source>
        <dbReference type="ARBA" id="ARBA00022695"/>
    </source>
</evidence>
<dbReference type="NCBIfam" id="TIGR00663">
    <property type="entry name" value="dnan"/>
    <property type="match status" value="1"/>
</dbReference>
<feature type="domain" description="DNA polymerase III beta sliding clamp C-terminal" evidence="12">
    <location>
        <begin position="259"/>
        <end position="364"/>
    </location>
</feature>
<evidence type="ECO:0000256" key="9">
    <source>
        <dbReference type="PIRNR" id="PIRNR000804"/>
    </source>
</evidence>
<comment type="function">
    <text evidence="9">Confers DNA tethering and processivity to DNA polymerases and other proteins. Acts as a clamp, forming a ring around DNA (a reaction catalyzed by the clamp-loading complex) which diffuses in an ATP-independent manner freely and bidirectionally along dsDNA. Initially characterized for its ability to contact the catalytic subunit of DNA polymerase III (Pol III), a complex, multichain enzyme responsible for most of the replicative synthesis in bacteria; Pol III exhibits 3'-5' exonuclease proofreading activity. The beta chain is required for initiation of replication as well as for processivity of DNA replication.</text>
</comment>
<dbReference type="CDD" id="cd00140">
    <property type="entry name" value="beta_clamp"/>
    <property type="match status" value="1"/>
</dbReference>
<dbReference type="SUPFAM" id="SSF55979">
    <property type="entry name" value="DNA clamp"/>
    <property type="match status" value="3"/>
</dbReference>
<evidence type="ECO:0000256" key="8">
    <source>
        <dbReference type="ARBA" id="ARBA00023125"/>
    </source>
</evidence>
<dbReference type="EMBL" id="WBZJ01000004">
    <property type="protein sequence ID" value="KAB3519177.1"/>
    <property type="molecule type" value="Genomic_DNA"/>
</dbReference>
<evidence type="ECO:0000256" key="4">
    <source>
        <dbReference type="ARBA" id="ARBA00022679"/>
    </source>
</evidence>
<name>A0ABQ6VC11_9CORY</name>
<dbReference type="Pfam" id="PF02768">
    <property type="entry name" value="DNA_pol3_beta_3"/>
    <property type="match status" value="1"/>
</dbReference>
<feature type="domain" description="DNA polymerase III beta sliding clamp N-terminal" evidence="10">
    <location>
        <begin position="7"/>
        <end position="123"/>
    </location>
</feature>
<dbReference type="GO" id="GO:0003887">
    <property type="term" value="F:DNA-directed DNA polymerase activity"/>
    <property type="evidence" value="ECO:0007669"/>
    <property type="project" value="UniProtKB-EC"/>
</dbReference>
<evidence type="ECO:0000259" key="10">
    <source>
        <dbReference type="Pfam" id="PF00712"/>
    </source>
</evidence>
<dbReference type="InterPro" id="IPR046938">
    <property type="entry name" value="DNA_clamp_sf"/>
</dbReference>